<organism evidence="2 3">
    <name type="scientific">Candidatus Methylophosphatis roskildensis</name>
    <dbReference type="NCBI Taxonomy" id="2899263"/>
    <lineage>
        <taxon>Bacteria</taxon>
        <taxon>Pseudomonadati</taxon>
        <taxon>Pseudomonadota</taxon>
        <taxon>Betaproteobacteria</taxon>
        <taxon>Nitrosomonadales</taxon>
        <taxon>Sterolibacteriaceae</taxon>
        <taxon>Candidatus Methylophosphatis</taxon>
    </lineage>
</organism>
<gene>
    <name evidence="2" type="ORF">IPH26_02765</name>
</gene>
<keyword evidence="1" id="KW-0732">Signal</keyword>
<dbReference type="NCBIfam" id="TIGR02001">
    <property type="entry name" value="gcw_chp"/>
    <property type="match status" value="1"/>
</dbReference>
<dbReference type="EMBL" id="JADJEV010000001">
    <property type="protein sequence ID" value="MBK6971922.1"/>
    <property type="molecule type" value="Genomic_DNA"/>
</dbReference>
<name>A0A9D7E1H5_9PROT</name>
<protein>
    <recommendedName>
        <fullName evidence="4">Choline dehydrogenase</fullName>
    </recommendedName>
</protein>
<evidence type="ECO:0000256" key="1">
    <source>
        <dbReference type="SAM" id="SignalP"/>
    </source>
</evidence>
<reference evidence="2" key="1">
    <citation type="submission" date="2020-10" db="EMBL/GenBank/DDBJ databases">
        <title>Connecting structure to function with the recovery of over 1000 high-quality activated sludge metagenome-assembled genomes encoding full-length rRNA genes using long-read sequencing.</title>
        <authorList>
            <person name="Singleton C.M."/>
            <person name="Petriglieri F."/>
            <person name="Kristensen J.M."/>
            <person name="Kirkegaard R.H."/>
            <person name="Michaelsen T.Y."/>
            <person name="Andersen M.H."/>
            <person name="Karst S.M."/>
            <person name="Dueholm M.S."/>
            <person name="Nielsen P.H."/>
            <person name="Albertsen M."/>
        </authorList>
    </citation>
    <scope>NUCLEOTIDE SEQUENCE</scope>
    <source>
        <strain evidence="2">Bjer_18-Q3-R1-45_BAT3C.347</strain>
    </source>
</reference>
<feature type="signal peptide" evidence="1">
    <location>
        <begin position="1"/>
        <end position="23"/>
    </location>
</feature>
<sequence length="275" mass="29351">MRRITLLAATLTVGLTVSNFAAAAEEPASPHSFTGNVGLFSQYVFRGLAQTNEEVALQGGFDYSHSVGIYAGLWGSNISWLRDAGAYKAGGSAEIDLYAGYKGAAGDFSYDLGVLQYWYPGDPADGFVKADTTELYLAGGWKWFTLKYSNAVSKKVFGVRDARGTDYWDLSAAFPVGESGVTLGAHYGIQKFKGTDPALVGIGSNDSVYSYEDWRVSVAYDLGKLGPKLAGTEVGLIYTDTGSASKLGFGSVSEGGVYPKNIAKDQVTAYLKRTF</sequence>
<accession>A0A9D7E1H5</accession>
<evidence type="ECO:0008006" key="4">
    <source>
        <dbReference type="Google" id="ProtNLM"/>
    </source>
</evidence>
<proteinExistence type="predicted"/>
<dbReference type="AlphaFoldDB" id="A0A9D7E1H5"/>
<dbReference type="Pfam" id="PF09694">
    <property type="entry name" value="Gcw_chp"/>
    <property type="match status" value="1"/>
</dbReference>
<feature type="chain" id="PRO_5039086126" description="Choline dehydrogenase" evidence="1">
    <location>
        <begin position="24"/>
        <end position="275"/>
    </location>
</feature>
<comment type="caution">
    <text evidence="2">The sequence shown here is derived from an EMBL/GenBank/DDBJ whole genome shotgun (WGS) entry which is preliminary data.</text>
</comment>
<dbReference type="InterPro" id="IPR010239">
    <property type="entry name" value="CHP02001"/>
</dbReference>
<evidence type="ECO:0000313" key="3">
    <source>
        <dbReference type="Proteomes" id="UP000807785"/>
    </source>
</evidence>
<dbReference type="Proteomes" id="UP000807785">
    <property type="component" value="Unassembled WGS sequence"/>
</dbReference>
<evidence type="ECO:0000313" key="2">
    <source>
        <dbReference type="EMBL" id="MBK6971922.1"/>
    </source>
</evidence>